<organism evidence="1 2">
    <name type="scientific">Sulfuriferula multivorans</name>
    <dbReference type="NCBI Taxonomy" id="1559896"/>
    <lineage>
        <taxon>Bacteria</taxon>
        <taxon>Pseudomonadati</taxon>
        <taxon>Pseudomonadota</taxon>
        <taxon>Betaproteobacteria</taxon>
        <taxon>Nitrosomonadales</taxon>
        <taxon>Sulfuricellaceae</taxon>
        <taxon>Sulfuriferula</taxon>
    </lineage>
</organism>
<evidence type="ECO:0000313" key="2">
    <source>
        <dbReference type="Proteomes" id="UP000286806"/>
    </source>
</evidence>
<dbReference type="RefSeq" id="WP_124704262.1">
    <property type="nucleotide sequence ID" value="NZ_BGOW01000010.1"/>
</dbReference>
<proteinExistence type="predicted"/>
<reference evidence="1 2" key="1">
    <citation type="journal article" date="2019" name="Front. Microbiol.">
        <title>Genomes of Neutrophilic Sulfur-Oxidizing Chemolithoautotrophs Representing 9 Proteobacterial Species From 8 Genera.</title>
        <authorList>
            <person name="Watanabe T."/>
            <person name="Kojima H."/>
            <person name="Umezawa K."/>
            <person name="Hori C."/>
            <person name="Takasuka T.E."/>
            <person name="Kato Y."/>
            <person name="Fukui M."/>
        </authorList>
    </citation>
    <scope>NUCLEOTIDE SEQUENCE [LARGE SCALE GENOMIC DNA]</scope>
    <source>
        <strain evidence="1 2">TTN</strain>
    </source>
</reference>
<comment type="caution">
    <text evidence="1">The sequence shown here is derived from an EMBL/GenBank/DDBJ whole genome shotgun (WGS) entry which is preliminary data.</text>
</comment>
<keyword evidence="2" id="KW-1185">Reference proteome</keyword>
<name>A0A401JCP6_9PROT</name>
<sequence>MDIRSLPFVAKLFPAAGDGLAAPVKVDLENYTAHEICESVEHLIQTLVAARKKNVEWNRPNIESLLYQDSFSAPIINRLTQHYLALPPYVSSVSGGFLATISGYWEEMSEIHLQSVTYLISHPESRLDALLPLLTQRALYHHAMQMKWLWLRYQVIPPYFWARLHRLYAVAEKYGFARALMPLPGMEHADTSCETLYLRPQMLHSLRPDTLQPHEIEQIDEWIVRWSKSVLLERTLISEKHRYGVNLKAGDPPRPLAMLNEPGSYRYWGTGLMLAAMHAGQDQADMEDQDGWRQVLWRRVVNDWSGTPPMRQHPRQIIGKQTELFLGFDDIRSRIDRHVARRPHNFQNLQRCRVRDEGVEGVGISLNTSDGVSVAINSLIGINFDRRFLVGVVCRIRRHESGWTEIGIRRLAENAVPVKLESINVNLAGQMVDALYLSMTGPHGRRRCVLIPAGISRQGGQWRLVSQGRRHLIRLRAPLKDTQDYVLADFDGLVEPETPTA</sequence>
<gene>
    <name evidence="1" type="ORF">SFMTTN_1255</name>
</gene>
<protein>
    <submittedName>
        <fullName evidence="1">Uncharacterized protein</fullName>
    </submittedName>
</protein>
<dbReference type="EMBL" id="BGOW01000010">
    <property type="protein sequence ID" value="GBL45448.1"/>
    <property type="molecule type" value="Genomic_DNA"/>
</dbReference>
<evidence type="ECO:0000313" key="1">
    <source>
        <dbReference type="EMBL" id="GBL45448.1"/>
    </source>
</evidence>
<dbReference type="AlphaFoldDB" id="A0A401JCP6"/>
<accession>A0A401JCP6</accession>
<dbReference type="OrthoDB" id="8553796at2"/>
<dbReference type="Proteomes" id="UP000286806">
    <property type="component" value="Unassembled WGS sequence"/>
</dbReference>